<evidence type="ECO:0000313" key="2">
    <source>
        <dbReference type="EMBL" id="NDW22123.1"/>
    </source>
</evidence>
<evidence type="ECO:0000313" key="3">
    <source>
        <dbReference type="Proteomes" id="UP000478837"/>
    </source>
</evidence>
<sequence length="59" mass="7008">MKTIQTNAARTDLIEIWLYGAENWGIECADEYLDELGSFIKSLCNFPDKYRLQKIMYRQ</sequence>
<reference evidence="2 3" key="1">
    <citation type="submission" date="2020-01" db="EMBL/GenBank/DDBJ databases">
        <title>Genomes of bacteria type strains.</title>
        <authorList>
            <person name="Chen J."/>
            <person name="Zhu S."/>
            <person name="Yang J."/>
        </authorList>
    </citation>
    <scope>NUCLEOTIDE SEQUENCE [LARGE SCALE GENOMIC DNA]</scope>
    <source>
        <strain evidence="2 3">LMG 22958</strain>
    </source>
</reference>
<dbReference type="Pfam" id="PF05016">
    <property type="entry name" value="ParE_toxin"/>
    <property type="match status" value="1"/>
</dbReference>
<keyword evidence="3" id="KW-1185">Reference proteome</keyword>
<dbReference type="InterPro" id="IPR007712">
    <property type="entry name" value="RelE/ParE_toxin"/>
</dbReference>
<dbReference type="Gene3D" id="3.30.2310.20">
    <property type="entry name" value="RelE-like"/>
    <property type="match status" value="1"/>
</dbReference>
<dbReference type="Proteomes" id="UP000478837">
    <property type="component" value="Unassembled WGS sequence"/>
</dbReference>
<evidence type="ECO:0000256" key="1">
    <source>
        <dbReference type="ARBA" id="ARBA00022649"/>
    </source>
</evidence>
<keyword evidence="1" id="KW-1277">Toxin-antitoxin system</keyword>
<dbReference type="EMBL" id="JAAAWP010000006">
    <property type="protein sequence ID" value="NDW22123.1"/>
    <property type="molecule type" value="Genomic_DNA"/>
</dbReference>
<accession>A0A6L9MW24</accession>
<protein>
    <submittedName>
        <fullName evidence="2">Type II toxin-antitoxin system RelE/ParE family toxin</fullName>
    </submittedName>
</protein>
<name>A0A6L9MW24_9ALTE</name>
<dbReference type="InterPro" id="IPR035093">
    <property type="entry name" value="RelE/ParE_toxin_dom_sf"/>
</dbReference>
<comment type="caution">
    <text evidence="2">The sequence shown here is derived from an EMBL/GenBank/DDBJ whole genome shotgun (WGS) entry which is preliminary data.</text>
</comment>
<gene>
    <name evidence="2" type="ORF">GTW09_11360</name>
</gene>
<proteinExistence type="predicted"/>
<organism evidence="2 3">
    <name type="scientific">Alteromonas hispanica</name>
    <dbReference type="NCBI Taxonomy" id="315421"/>
    <lineage>
        <taxon>Bacteria</taxon>
        <taxon>Pseudomonadati</taxon>
        <taxon>Pseudomonadota</taxon>
        <taxon>Gammaproteobacteria</taxon>
        <taxon>Alteromonadales</taxon>
        <taxon>Alteromonadaceae</taxon>
        <taxon>Alteromonas/Salinimonas group</taxon>
        <taxon>Alteromonas</taxon>
    </lineage>
</organism>
<dbReference type="RefSeq" id="WP_163111978.1">
    <property type="nucleotide sequence ID" value="NZ_JAAAWP010000006.1"/>
</dbReference>
<dbReference type="AlphaFoldDB" id="A0A6L9MW24"/>